<evidence type="ECO:0000256" key="5">
    <source>
        <dbReference type="ARBA" id="ARBA00023136"/>
    </source>
</evidence>
<keyword evidence="2 8" id="KW-0812">Transmembrane</keyword>
<dbReference type="PRINTS" id="PR01537">
    <property type="entry name" value="INTRLKN1R1F"/>
</dbReference>
<accession>A0AAN8QCQ3</accession>
<dbReference type="GO" id="GO:0007165">
    <property type="term" value="P:signal transduction"/>
    <property type="evidence" value="ECO:0007669"/>
    <property type="project" value="InterPro"/>
</dbReference>
<organism evidence="11 12">
    <name type="scientific">Patella caerulea</name>
    <name type="common">Rayed Mediterranean limpet</name>
    <dbReference type="NCBI Taxonomy" id="87958"/>
    <lineage>
        <taxon>Eukaryota</taxon>
        <taxon>Metazoa</taxon>
        <taxon>Spiralia</taxon>
        <taxon>Lophotrochozoa</taxon>
        <taxon>Mollusca</taxon>
        <taxon>Gastropoda</taxon>
        <taxon>Patellogastropoda</taxon>
        <taxon>Patelloidea</taxon>
        <taxon>Patellidae</taxon>
        <taxon>Patella</taxon>
    </lineage>
</organism>
<keyword evidence="4 8" id="KW-1133">Transmembrane helix</keyword>
<keyword evidence="12" id="KW-1185">Reference proteome</keyword>
<evidence type="ECO:0000313" key="11">
    <source>
        <dbReference type="EMBL" id="KAK6188532.1"/>
    </source>
</evidence>
<feature type="domain" description="EGF-like" evidence="9">
    <location>
        <begin position="314"/>
        <end position="350"/>
    </location>
</feature>
<dbReference type="SMART" id="SM00255">
    <property type="entry name" value="TIR"/>
    <property type="match status" value="1"/>
</dbReference>
<dbReference type="GO" id="GO:0005886">
    <property type="term" value="C:plasma membrane"/>
    <property type="evidence" value="ECO:0007669"/>
    <property type="project" value="TreeGrafter"/>
</dbReference>
<evidence type="ECO:0008006" key="13">
    <source>
        <dbReference type="Google" id="ProtNLM"/>
    </source>
</evidence>
<keyword evidence="5 8" id="KW-0472">Membrane</keyword>
<dbReference type="Pfam" id="PF01582">
    <property type="entry name" value="TIR"/>
    <property type="match status" value="1"/>
</dbReference>
<dbReference type="Proteomes" id="UP001347796">
    <property type="component" value="Unassembled WGS sequence"/>
</dbReference>
<dbReference type="PANTHER" id="PTHR24365:SF541">
    <property type="entry name" value="PROTEIN TOLL-RELATED"/>
    <property type="match status" value="1"/>
</dbReference>
<proteinExistence type="predicted"/>
<dbReference type="SUPFAM" id="SSF52200">
    <property type="entry name" value="Toll/Interleukin receptor TIR domain"/>
    <property type="match status" value="1"/>
</dbReference>
<dbReference type="InterPro" id="IPR000157">
    <property type="entry name" value="TIR_dom"/>
</dbReference>
<keyword evidence="3" id="KW-0732">Signal</keyword>
<dbReference type="PROSITE" id="PS50104">
    <property type="entry name" value="TIR"/>
    <property type="match status" value="1"/>
</dbReference>
<evidence type="ECO:0000256" key="2">
    <source>
        <dbReference type="ARBA" id="ARBA00022692"/>
    </source>
</evidence>
<feature type="domain" description="TIR" evidence="10">
    <location>
        <begin position="452"/>
        <end position="596"/>
    </location>
</feature>
<comment type="caution">
    <text evidence="6">Lacks conserved residue(s) required for the propagation of feature annotation.</text>
</comment>
<dbReference type="Gene3D" id="3.40.50.10140">
    <property type="entry name" value="Toll/interleukin-1 receptor homology (TIR) domain"/>
    <property type="match status" value="1"/>
</dbReference>
<dbReference type="AlphaFoldDB" id="A0AAN8QCQ3"/>
<name>A0AAN8QCQ3_PATCE</name>
<dbReference type="InterPro" id="IPR035897">
    <property type="entry name" value="Toll_tir_struct_dom_sf"/>
</dbReference>
<protein>
    <recommendedName>
        <fullName evidence="13">TIR domain-containing protein</fullName>
    </recommendedName>
</protein>
<evidence type="ECO:0000313" key="12">
    <source>
        <dbReference type="Proteomes" id="UP001347796"/>
    </source>
</evidence>
<keyword evidence="6" id="KW-0245">EGF-like domain</keyword>
<evidence type="ECO:0000259" key="10">
    <source>
        <dbReference type="PROSITE" id="PS50104"/>
    </source>
</evidence>
<keyword evidence="6" id="KW-1015">Disulfide bond</keyword>
<evidence type="ECO:0000256" key="6">
    <source>
        <dbReference type="PROSITE-ProRule" id="PRU00076"/>
    </source>
</evidence>
<comment type="caution">
    <text evidence="11">The sequence shown here is derived from an EMBL/GenBank/DDBJ whole genome shotgun (WGS) entry which is preliminary data.</text>
</comment>
<dbReference type="EMBL" id="JAZGQO010000003">
    <property type="protein sequence ID" value="KAK6188532.1"/>
    <property type="molecule type" value="Genomic_DNA"/>
</dbReference>
<evidence type="ECO:0000256" key="4">
    <source>
        <dbReference type="ARBA" id="ARBA00022989"/>
    </source>
</evidence>
<evidence type="ECO:0000259" key="9">
    <source>
        <dbReference type="PROSITE" id="PS50026"/>
    </source>
</evidence>
<feature type="compositionally biased region" description="Polar residues" evidence="7">
    <location>
        <begin position="244"/>
        <end position="259"/>
    </location>
</feature>
<feature type="transmembrane region" description="Helical" evidence="8">
    <location>
        <begin position="406"/>
        <end position="429"/>
    </location>
</feature>
<evidence type="ECO:0000256" key="1">
    <source>
        <dbReference type="ARBA" id="ARBA00004370"/>
    </source>
</evidence>
<evidence type="ECO:0000256" key="8">
    <source>
        <dbReference type="SAM" id="Phobius"/>
    </source>
</evidence>
<dbReference type="PROSITE" id="PS00022">
    <property type="entry name" value="EGF_1"/>
    <property type="match status" value="1"/>
</dbReference>
<feature type="disulfide bond" evidence="6">
    <location>
        <begin position="340"/>
        <end position="349"/>
    </location>
</feature>
<dbReference type="PROSITE" id="PS50026">
    <property type="entry name" value="EGF_3"/>
    <property type="match status" value="1"/>
</dbReference>
<dbReference type="InterPro" id="IPR000742">
    <property type="entry name" value="EGF"/>
</dbReference>
<dbReference type="GO" id="GO:0038023">
    <property type="term" value="F:signaling receptor activity"/>
    <property type="evidence" value="ECO:0007669"/>
    <property type="project" value="TreeGrafter"/>
</dbReference>
<gene>
    <name evidence="11" type="ORF">SNE40_004690</name>
</gene>
<reference evidence="11 12" key="1">
    <citation type="submission" date="2024-01" db="EMBL/GenBank/DDBJ databases">
        <title>The genome of the rayed Mediterranean limpet Patella caerulea (Linnaeus, 1758).</title>
        <authorList>
            <person name="Anh-Thu Weber A."/>
            <person name="Halstead-Nussloch G."/>
        </authorList>
    </citation>
    <scope>NUCLEOTIDE SEQUENCE [LARGE SCALE GENOMIC DNA]</scope>
    <source>
        <strain evidence="11">AATW-2023a</strain>
        <tissue evidence="11">Whole specimen</tissue>
    </source>
</reference>
<comment type="subcellular location">
    <subcellularLocation>
        <location evidence="1">Membrane</location>
    </subcellularLocation>
</comment>
<feature type="region of interest" description="Disordered" evidence="7">
    <location>
        <begin position="244"/>
        <end position="267"/>
    </location>
</feature>
<evidence type="ECO:0000256" key="7">
    <source>
        <dbReference type="SAM" id="MobiDB-lite"/>
    </source>
</evidence>
<sequence>MGFQINHAVSGKSVSVDEASVVGDNLLTSGTVIPIIPRETRFKNKLFISNLNGDVKHAGVGRHKRSANASGPADKHQTCCEVFPTICNAEGGCVLEMRLCVQLCVCATGTNGDWCTEVVRVLTESNNANQSTINVPFDNGTQIRTDNSLGNQPITPSPVQELNSVSSASLSSISSEDGHNVSMVSKHKITASASMDEIKPTKPLTSSLIDLHIHTSYDANLFMDIPSIRPVEAPPTVWTLEATDSSSMSIDPSNTSSKLPKSDKSTLKEGLSNLDSQNRTGYFCENCLDGFCINLPGVHDFKPRCVRGTNPGADNTTCPPGFNCRNGHCVISDGTVQCNCHKHWTGHFCDEVCGLDCGDHGLCVIHEKQVCACSWNYTGLLCDKFQPKETYVKESSIKLNSTQWDTIGVCLALIFITGLVLILLPYFLYRKKWLPIRKLVYYFQQYEDDDGKEYDAFISYKSSKNDENFVVHKLYPKLEKELGFKLCLHFRDFLPGEAIANSIIQAIENSRRTIMILTPNYVNSEWCRLEYQKAQHEMLKLKHKIVPIILEDLSGINAMDKNLKSILDTVTYIEYPTEADDSKKYDKFWKMLGLSMPKKKDEITTRRSPSEVPLTSVPSLTLSDSLSDDVFNENVFERSISIPIDTVSENVHFLPEDCAISLNSEIKIQNRDEDVEKETDETSEVVSTNLSIIRLDNFKSEPIFV</sequence>
<dbReference type="PANTHER" id="PTHR24365">
    <property type="entry name" value="TOLL-LIKE RECEPTOR"/>
    <property type="match status" value="1"/>
</dbReference>
<evidence type="ECO:0000256" key="3">
    <source>
        <dbReference type="ARBA" id="ARBA00022729"/>
    </source>
</evidence>